<name>A0A7C3LT60_9BACT</name>
<feature type="domain" description="ChrR-like cupin" evidence="1">
    <location>
        <begin position="121"/>
        <end position="220"/>
    </location>
</feature>
<dbReference type="Pfam" id="PF12973">
    <property type="entry name" value="Cupin_7"/>
    <property type="match status" value="2"/>
</dbReference>
<dbReference type="CDD" id="cd20303">
    <property type="entry name" value="cupin_ChrR_1"/>
    <property type="match status" value="1"/>
</dbReference>
<dbReference type="Gene3D" id="2.60.120.10">
    <property type="entry name" value="Jelly Rolls"/>
    <property type="match status" value="2"/>
</dbReference>
<feature type="domain" description="ChrR-like cupin" evidence="1">
    <location>
        <begin position="13"/>
        <end position="115"/>
    </location>
</feature>
<proteinExistence type="predicted"/>
<protein>
    <submittedName>
        <fullName evidence="2">Cupin</fullName>
    </submittedName>
</protein>
<gene>
    <name evidence="2" type="ORF">ENX03_08770</name>
</gene>
<sequence length="227" mass="25425">MVLNKNEGPDFRQRVVVDTLAMFWTKNPGFEFSSKVLEDFGEDGRPKTMLVRMEPDARWSGISFSGGWECYVLQGVLQDEADGFPEGSYVRGPAGRPFTWSTVEGCIFFLKTGHLEEDEQEQAVVLTRETSWLPGLVEGLSVMPLSRSGTRNTALVRWDPGTRFVMHRHYGGEEILVIQGVFEDEHGRYGKGSWIQSPHLSQHTPFSDEGCVILVKTGHLPPGGHAR</sequence>
<dbReference type="InterPro" id="IPR011051">
    <property type="entry name" value="RmlC_Cupin_sf"/>
</dbReference>
<reference evidence="2" key="1">
    <citation type="journal article" date="2020" name="mSystems">
        <title>Genome- and Community-Level Interaction Insights into Carbon Utilization and Element Cycling Functions of Hydrothermarchaeota in Hydrothermal Sediment.</title>
        <authorList>
            <person name="Zhou Z."/>
            <person name="Liu Y."/>
            <person name="Xu W."/>
            <person name="Pan J."/>
            <person name="Luo Z.H."/>
            <person name="Li M."/>
        </authorList>
    </citation>
    <scope>NUCLEOTIDE SEQUENCE [LARGE SCALE GENOMIC DNA]</scope>
    <source>
        <strain evidence="2">SpSt-902</strain>
    </source>
</reference>
<dbReference type="EMBL" id="DTMM01000183">
    <property type="protein sequence ID" value="HFT94005.1"/>
    <property type="molecule type" value="Genomic_DNA"/>
</dbReference>
<organism evidence="2">
    <name type="scientific">Leptospirillum ferriphilum</name>
    <dbReference type="NCBI Taxonomy" id="178606"/>
    <lineage>
        <taxon>Bacteria</taxon>
        <taxon>Pseudomonadati</taxon>
        <taxon>Nitrospirota</taxon>
        <taxon>Nitrospiria</taxon>
        <taxon>Nitrospirales</taxon>
        <taxon>Nitrospiraceae</taxon>
        <taxon>Leptospirillum</taxon>
    </lineage>
</organism>
<dbReference type="SUPFAM" id="SSF51182">
    <property type="entry name" value="RmlC-like cupins"/>
    <property type="match status" value="2"/>
</dbReference>
<comment type="caution">
    <text evidence="2">The sequence shown here is derived from an EMBL/GenBank/DDBJ whole genome shotgun (WGS) entry which is preliminary data.</text>
</comment>
<dbReference type="InterPro" id="IPR014710">
    <property type="entry name" value="RmlC-like_jellyroll"/>
</dbReference>
<dbReference type="InterPro" id="IPR025979">
    <property type="entry name" value="ChrR-like_cupin_dom"/>
</dbReference>
<accession>A0A7C3LT60</accession>
<dbReference type="AlphaFoldDB" id="A0A7C3LT60"/>
<evidence type="ECO:0000259" key="1">
    <source>
        <dbReference type="Pfam" id="PF12973"/>
    </source>
</evidence>
<evidence type="ECO:0000313" key="2">
    <source>
        <dbReference type="EMBL" id="HFT94005.1"/>
    </source>
</evidence>